<dbReference type="GO" id="GO:0016540">
    <property type="term" value="P:protein autoprocessing"/>
    <property type="evidence" value="ECO:0007669"/>
    <property type="project" value="InterPro"/>
</dbReference>
<dbReference type="GO" id="GO:0008233">
    <property type="term" value="F:peptidase activity"/>
    <property type="evidence" value="ECO:0007669"/>
    <property type="project" value="UniProtKB-UniRule"/>
</dbReference>
<keyword evidence="15" id="KW-0333">Golgi apparatus</keyword>
<dbReference type="Gene3D" id="2.170.16.10">
    <property type="entry name" value="Hedgehog/Intein (Hint) domain"/>
    <property type="match status" value="1"/>
</dbReference>
<dbReference type="FunFam" id="2.170.16.10:FF:000001">
    <property type="entry name" value="Indian hedgehog"/>
    <property type="match status" value="1"/>
</dbReference>
<keyword evidence="13" id="KW-0449">Lipoprotein</keyword>
<keyword evidence="17" id="KW-1185">Reference proteome</keyword>
<evidence type="ECO:0000256" key="9">
    <source>
        <dbReference type="ARBA" id="ARBA00022813"/>
    </source>
</evidence>
<comment type="function">
    <molecule>Protein hedgehog</molecule>
    <text evidence="15">The C-terminal part of the hedgehog protein precursor displays an autoproteolysis activity that results in the cleavage of the full-length protein into two parts (N-product and C-product). In addition, the C-terminal part displays a cholesterol transferase activity that results by the covalent attachment of a cholesterol moiety to the C-terminal of the newly generated N-product.</text>
</comment>
<evidence type="ECO:0000313" key="16">
    <source>
        <dbReference type="EMBL" id="CAB3978560.1"/>
    </source>
</evidence>
<dbReference type="InterPro" id="IPR003586">
    <property type="entry name" value="Hint_dom_C"/>
</dbReference>
<dbReference type="InterPro" id="IPR036844">
    <property type="entry name" value="Hint_dom_sf"/>
</dbReference>
<comment type="subcellular location">
    <molecule>Protein hedgehog N-product</molecule>
    <subcellularLocation>
        <location evidence="15">Cell membrane</location>
        <topology evidence="15">Lipid-anchor</topology>
    </subcellularLocation>
</comment>
<comment type="similarity">
    <text evidence="1 15">Belongs to the hedgehog family.</text>
</comment>
<evidence type="ECO:0000313" key="17">
    <source>
        <dbReference type="Proteomes" id="UP001152795"/>
    </source>
</evidence>
<keyword evidence="15" id="KW-0256">Endoplasmic reticulum</keyword>
<dbReference type="Pfam" id="PF01085">
    <property type="entry name" value="HH_signal"/>
    <property type="match status" value="1"/>
</dbReference>
<dbReference type="Pfam" id="PF01079">
    <property type="entry name" value="Hint"/>
    <property type="match status" value="1"/>
</dbReference>
<evidence type="ECO:0000256" key="6">
    <source>
        <dbReference type="ARBA" id="ARBA00022723"/>
    </source>
</evidence>
<gene>
    <name evidence="16" type="ORF">PACLA_8A054217</name>
</gene>
<keyword evidence="3 15" id="KW-1003">Cell membrane</keyword>
<dbReference type="CDD" id="cd00081">
    <property type="entry name" value="Hint"/>
    <property type="match status" value="1"/>
</dbReference>
<evidence type="ECO:0000256" key="10">
    <source>
        <dbReference type="ARBA" id="ARBA00022837"/>
    </source>
</evidence>
<evidence type="ECO:0000256" key="4">
    <source>
        <dbReference type="ARBA" id="ARBA00022670"/>
    </source>
</evidence>
<evidence type="ECO:0000256" key="8">
    <source>
        <dbReference type="ARBA" id="ARBA00022801"/>
    </source>
</evidence>
<evidence type="ECO:0000256" key="14">
    <source>
        <dbReference type="ARBA" id="ARBA00048589"/>
    </source>
</evidence>
<keyword evidence="11 15" id="KW-0472">Membrane</keyword>
<dbReference type="Gene3D" id="3.30.1380.10">
    <property type="match status" value="1"/>
</dbReference>
<keyword evidence="7 15" id="KW-0732">Signal</keyword>
<dbReference type="GO" id="GO:0016740">
    <property type="term" value="F:transferase activity"/>
    <property type="evidence" value="ECO:0007669"/>
    <property type="project" value="UniProtKB-KW"/>
</dbReference>
<dbReference type="GO" id="GO:0010468">
    <property type="term" value="P:regulation of gene expression"/>
    <property type="evidence" value="ECO:0007669"/>
    <property type="project" value="TreeGrafter"/>
</dbReference>
<dbReference type="InterPro" id="IPR000320">
    <property type="entry name" value="Hedgehog_signalling_dom"/>
</dbReference>
<dbReference type="PRINTS" id="PR00632">
    <property type="entry name" value="SONICHHOG"/>
</dbReference>
<dbReference type="SUPFAM" id="SSF51294">
    <property type="entry name" value="Hedgehog/intein (Hint) domain"/>
    <property type="match status" value="1"/>
</dbReference>
<dbReference type="PANTHER" id="PTHR11889:SF31">
    <property type="entry name" value="PROTEIN HEDGEHOG"/>
    <property type="match status" value="1"/>
</dbReference>
<keyword evidence="6" id="KW-0479">Metal-binding</keyword>
<dbReference type="InterPro" id="IPR003587">
    <property type="entry name" value="Hint_dom_N"/>
</dbReference>
<dbReference type="InterPro" id="IPR009045">
    <property type="entry name" value="Zn_M74/Hedgehog-like"/>
</dbReference>
<evidence type="ECO:0000256" key="1">
    <source>
        <dbReference type="ARBA" id="ARBA00010649"/>
    </source>
</evidence>
<comment type="caution">
    <text evidence="16">The sequence shown here is derived from an EMBL/GenBank/DDBJ whole genome shotgun (WGS) entry which is preliminary data.</text>
</comment>
<dbReference type="PANTHER" id="PTHR11889">
    <property type="entry name" value="HEDGEHOG"/>
    <property type="match status" value="1"/>
</dbReference>
<dbReference type="InterPro" id="IPR050387">
    <property type="entry name" value="Hedgehog_Signaling"/>
</dbReference>
<dbReference type="SMART" id="SM00306">
    <property type="entry name" value="HintN"/>
    <property type="match status" value="1"/>
</dbReference>
<evidence type="ECO:0000256" key="2">
    <source>
        <dbReference type="ARBA" id="ARBA00022473"/>
    </source>
</evidence>
<keyword evidence="4 15" id="KW-0645">Protease</keyword>
<organism evidence="16 17">
    <name type="scientific">Paramuricea clavata</name>
    <name type="common">Red gorgonian</name>
    <name type="synonym">Violescent sea-whip</name>
    <dbReference type="NCBI Taxonomy" id="317549"/>
    <lineage>
        <taxon>Eukaryota</taxon>
        <taxon>Metazoa</taxon>
        <taxon>Cnidaria</taxon>
        <taxon>Anthozoa</taxon>
        <taxon>Octocorallia</taxon>
        <taxon>Malacalcyonacea</taxon>
        <taxon>Plexauridae</taxon>
        <taxon>Paramuricea</taxon>
    </lineage>
</organism>
<proteinExistence type="inferred from homology"/>
<comment type="subcellular location">
    <molecule>Sonic hedgehog protein</molecule>
    <subcellularLocation>
        <location evidence="15">Endoplasmic reticulum membrane</location>
    </subcellularLocation>
    <subcellularLocation>
        <location evidence="15">Golgi apparatus membrane</location>
    </subcellularLocation>
</comment>
<keyword evidence="12" id="KW-0564">Palmitate</keyword>
<dbReference type="GO" id="GO:0000139">
    <property type="term" value="C:Golgi membrane"/>
    <property type="evidence" value="ECO:0007669"/>
    <property type="project" value="UniProtKB-SubCell"/>
</dbReference>
<dbReference type="GO" id="GO:0005789">
    <property type="term" value="C:endoplasmic reticulum membrane"/>
    <property type="evidence" value="ECO:0007669"/>
    <property type="project" value="UniProtKB-SubCell"/>
</dbReference>
<evidence type="ECO:0000256" key="11">
    <source>
        <dbReference type="ARBA" id="ARBA00023136"/>
    </source>
</evidence>
<dbReference type="GO" id="GO:0048731">
    <property type="term" value="P:system development"/>
    <property type="evidence" value="ECO:0007669"/>
    <property type="project" value="UniProtKB-ARBA"/>
</dbReference>
<keyword evidence="5" id="KW-0808">Transferase</keyword>
<keyword evidence="2 15" id="KW-0217">Developmental protein</keyword>
<dbReference type="GO" id="GO:0016539">
    <property type="term" value="P:intein-mediated protein splicing"/>
    <property type="evidence" value="ECO:0007669"/>
    <property type="project" value="InterPro"/>
</dbReference>
<dbReference type="EMBL" id="CACRXK020000125">
    <property type="protein sequence ID" value="CAB3978560.1"/>
    <property type="molecule type" value="Genomic_DNA"/>
</dbReference>
<dbReference type="SMART" id="SM00305">
    <property type="entry name" value="HintC"/>
    <property type="match status" value="1"/>
</dbReference>
<evidence type="ECO:0000256" key="7">
    <source>
        <dbReference type="ARBA" id="ARBA00022729"/>
    </source>
</evidence>
<protein>
    <recommendedName>
        <fullName evidence="15">Hedgehog protein</fullName>
    </recommendedName>
</protein>
<accession>A0A7D9D703</accession>
<dbReference type="GO" id="GO:0007224">
    <property type="term" value="P:smoothened signaling pathway"/>
    <property type="evidence" value="ECO:0007669"/>
    <property type="project" value="TreeGrafter"/>
</dbReference>
<dbReference type="AlphaFoldDB" id="A0A7D9D703"/>
<evidence type="ECO:0000256" key="13">
    <source>
        <dbReference type="ARBA" id="ARBA00023288"/>
    </source>
</evidence>
<dbReference type="InterPro" id="IPR006141">
    <property type="entry name" value="Intein_N"/>
</dbReference>
<keyword evidence="9 15" id="KW-0068">Autocatalytic cleavage</keyword>
<dbReference type="Proteomes" id="UP001152795">
    <property type="component" value="Unassembled WGS sequence"/>
</dbReference>
<dbReference type="SUPFAM" id="SSF55166">
    <property type="entry name" value="Hedgehog/DD-peptidase"/>
    <property type="match status" value="1"/>
</dbReference>
<comment type="function">
    <molecule>Protein hedgehog N-product</molecule>
    <text evidence="15">The dually lipidated hedgehog protein N-product is a morphogen which is essential for a variety of patterning events during development.</text>
</comment>
<dbReference type="GO" id="GO:0005113">
    <property type="term" value="F:patched binding"/>
    <property type="evidence" value="ECO:0007669"/>
    <property type="project" value="TreeGrafter"/>
</dbReference>
<dbReference type="OrthoDB" id="5212at2759"/>
<dbReference type="GO" id="GO:0005509">
    <property type="term" value="F:calcium ion binding"/>
    <property type="evidence" value="ECO:0007669"/>
    <property type="project" value="TreeGrafter"/>
</dbReference>
<evidence type="ECO:0000256" key="3">
    <source>
        <dbReference type="ARBA" id="ARBA00022475"/>
    </source>
</evidence>
<sequence length="401" mass="46082">MISELKKNLITWFLLLCFTRPVICCVSKPGGSSRRPPRTAFYLHQKVPDIDEYSQGASGKPKEPIKYGSPAFEGLTINYNPGIVFEHKPKTSGDTRMMTQRCRDALNKLEKLVKEKWPRIKLRVIAAWDEETYHKHDISSLHYEGRAVDITTSDRDRSKLGLLARLAVEAGFDWVNYVQKYRVHASVRVDRSKADTHFKDMGCFRSSSLVRLVDGRTTTMNKLKLGDKVQSMDKDGKIVYSEVAMFLDNKPNKKDVLYFVIQTENPRRKLFLTKSHLIYVRRRFSSFWKVQFAKLIQKGDFVKVWSDGKLVAAEVTGISISNERGLIAPLTNEGNIIVDGVLASCYALLEDHEFADSIFWPAKVLYKHFPNLLNSENTPQQGVHWYARLMLFLNEYFSVLT</sequence>
<dbReference type="InterPro" id="IPR001767">
    <property type="entry name" value="Hedgehog_Hint"/>
</dbReference>
<comment type="catalytic activity">
    <reaction evidence="14">
        <text>glycyl-L-cysteinyl-[protein] + cholesterol + H(+) = [protein]-C-terminal glycyl cholesterol ester + N-terminal L-cysteinyl-[protein]</text>
        <dbReference type="Rhea" id="RHEA:59504"/>
        <dbReference type="Rhea" id="RHEA-COMP:12707"/>
        <dbReference type="Rhea" id="RHEA-COMP:15369"/>
        <dbReference type="Rhea" id="RHEA-COMP:15374"/>
        <dbReference type="ChEBI" id="CHEBI:15378"/>
        <dbReference type="ChEBI" id="CHEBI:16113"/>
        <dbReference type="ChEBI" id="CHEBI:65250"/>
        <dbReference type="ChEBI" id="CHEBI:143135"/>
        <dbReference type="ChEBI" id="CHEBI:143140"/>
    </reaction>
    <physiologicalReaction direction="left-to-right" evidence="14">
        <dbReference type="Rhea" id="RHEA:59505"/>
    </physiologicalReaction>
</comment>
<dbReference type="GO" id="GO:0007267">
    <property type="term" value="P:cell-cell signaling"/>
    <property type="evidence" value="ECO:0007669"/>
    <property type="project" value="InterPro"/>
</dbReference>
<evidence type="ECO:0000256" key="5">
    <source>
        <dbReference type="ARBA" id="ARBA00022679"/>
    </source>
</evidence>
<evidence type="ECO:0000256" key="12">
    <source>
        <dbReference type="ARBA" id="ARBA00023139"/>
    </source>
</evidence>
<name>A0A7D9D703_PARCT</name>
<dbReference type="GO" id="GO:0005886">
    <property type="term" value="C:plasma membrane"/>
    <property type="evidence" value="ECO:0007669"/>
    <property type="project" value="UniProtKB-SubCell"/>
</dbReference>
<dbReference type="InterPro" id="IPR001657">
    <property type="entry name" value="Hedgehog"/>
</dbReference>
<reference evidence="16" key="1">
    <citation type="submission" date="2020-04" db="EMBL/GenBank/DDBJ databases">
        <authorList>
            <person name="Alioto T."/>
            <person name="Alioto T."/>
            <person name="Gomez Garrido J."/>
        </authorList>
    </citation>
    <scope>NUCLEOTIDE SEQUENCE</scope>
    <source>
        <strain evidence="16">A484AB</strain>
    </source>
</reference>
<dbReference type="PROSITE" id="PS50817">
    <property type="entry name" value="INTEIN_N_TER"/>
    <property type="match status" value="1"/>
</dbReference>
<keyword evidence="10" id="KW-0106">Calcium</keyword>
<keyword evidence="8 15" id="KW-0378">Hydrolase</keyword>
<dbReference type="GO" id="GO:0005615">
    <property type="term" value="C:extracellular space"/>
    <property type="evidence" value="ECO:0007669"/>
    <property type="project" value="TreeGrafter"/>
</dbReference>
<dbReference type="GO" id="GO:0001708">
    <property type="term" value="P:cell fate specification"/>
    <property type="evidence" value="ECO:0007669"/>
    <property type="project" value="TreeGrafter"/>
</dbReference>
<evidence type="ECO:0000256" key="15">
    <source>
        <dbReference type="RuleBase" id="RU280812"/>
    </source>
</evidence>